<feature type="compositionally biased region" description="Basic and acidic residues" evidence="2">
    <location>
        <begin position="58"/>
        <end position="69"/>
    </location>
</feature>
<evidence type="ECO:0000313" key="4">
    <source>
        <dbReference type="Proteomes" id="UP000306102"/>
    </source>
</evidence>
<evidence type="ECO:0000256" key="2">
    <source>
        <dbReference type="SAM" id="MobiDB-lite"/>
    </source>
</evidence>
<feature type="compositionally biased region" description="Low complexity" evidence="2">
    <location>
        <begin position="671"/>
        <end position="687"/>
    </location>
</feature>
<dbReference type="AlphaFoldDB" id="A0A4S4EP48"/>
<dbReference type="PANTHER" id="PTHR31807">
    <property type="entry name" value="AUGMIN FAMILY MEMBER"/>
    <property type="match status" value="1"/>
</dbReference>
<accession>A0A4S4EP48</accession>
<feature type="compositionally biased region" description="Polar residues" evidence="2">
    <location>
        <begin position="28"/>
        <end position="37"/>
    </location>
</feature>
<feature type="compositionally biased region" description="Basic and acidic residues" evidence="2">
    <location>
        <begin position="1"/>
        <end position="15"/>
    </location>
</feature>
<evidence type="ECO:0000313" key="3">
    <source>
        <dbReference type="EMBL" id="THG18500.1"/>
    </source>
</evidence>
<gene>
    <name evidence="3" type="ORF">TEA_022713</name>
</gene>
<proteinExistence type="inferred from homology"/>
<feature type="region of interest" description="Disordered" evidence="2">
    <location>
        <begin position="1"/>
        <end position="100"/>
    </location>
</feature>
<dbReference type="GO" id="GO:0008017">
    <property type="term" value="F:microtubule binding"/>
    <property type="evidence" value="ECO:0007669"/>
    <property type="project" value="TreeGrafter"/>
</dbReference>
<dbReference type="GO" id="GO:0005737">
    <property type="term" value="C:cytoplasm"/>
    <property type="evidence" value="ECO:0007669"/>
    <property type="project" value="TreeGrafter"/>
</dbReference>
<feature type="region of interest" description="Disordered" evidence="2">
    <location>
        <begin position="141"/>
        <end position="289"/>
    </location>
</feature>
<sequence>MKTDSETLLHSDQFVKPRRSKSRDVSSRYFSPSSIGPTESGIPSPDHSFSPLRQKPRSSTDSRKQRNLEDGGLIRGLWPSSTTSTTSTTTTTSSSNKKLGTLAEYLGNDRLKDLIIDDNKSNENSDNSMTFLNRQRSCSEFSRFEKDEQPRKSVKDNHKPFFGGSMRYAGKLRFPGRSSTSSSSNQSPALHDDIIPGRFSVDENALRRRSLGQRSSDSVLSDTQDSESECSDVCSGTSFGSSGTGKQSSKKSGIEVSSRYLSNRPRKGTSDSNIPIPASPENSPKNFSKIKNGVKRANSLTAYGSAKSNWALSPGRSGPLPMSVENKGKPMSFSSLRPPTSPSRAKGVGNLLSMGLDLFRSKKSPATSSSSSSSSSPSGCGMGESVHQLRLLQNRLVQWRYVNARADVVNEKMSNQAESNLIYACNSIAKLQHSVLQKKLQLEKDKLEMKLNFILYSQIKSLEAWGDMERQHSSTISMTKDCLHSVICRIPLVDGAKMETHSTSIALRHGSDLATSIKSMLSIFSPGAEKTVSMLSELAQIVAQEKALLEELFENFRVLSTLEMETHSTSIALRHGSDLATSIKSMLSIFSPGAEKTVSMLSELAQIVAQEKALLEELFENFRVLSTLEPMAEPHVALGSLEVSPTGGPQQSPAPIRPPDHMLAHYHELVTNQPQNQNNLTQKTNQNRSKTEQNSIPYLVVTPYNRSPSPP</sequence>
<dbReference type="Proteomes" id="UP000306102">
    <property type="component" value="Unassembled WGS sequence"/>
</dbReference>
<feature type="compositionally biased region" description="Low complexity" evidence="2">
    <location>
        <begin position="235"/>
        <end position="251"/>
    </location>
</feature>
<comment type="caution">
    <text evidence="3">The sequence shown here is derived from an EMBL/GenBank/DDBJ whole genome shotgun (WGS) entry which is preliminary data.</text>
</comment>
<feature type="region of interest" description="Disordered" evidence="2">
    <location>
        <begin position="640"/>
        <end position="711"/>
    </location>
</feature>
<dbReference type="STRING" id="542762.A0A4S4EP48"/>
<feature type="compositionally biased region" description="Low complexity" evidence="2">
    <location>
        <begin position="178"/>
        <end position="187"/>
    </location>
</feature>
<protein>
    <recommendedName>
        <fullName evidence="5">QWRF motif-containing protein 3</fullName>
    </recommendedName>
</protein>
<name>A0A4S4EP48_CAMSN</name>
<feature type="compositionally biased region" description="Low complexity" evidence="2">
    <location>
        <begin position="364"/>
        <end position="378"/>
    </location>
</feature>
<feature type="compositionally biased region" description="Polar residues" evidence="2">
    <location>
        <begin position="212"/>
        <end position="223"/>
    </location>
</feature>
<feature type="compositionally biased region" description="Low complexity" evidence="2">
    <location>
        <begin position="80"/>
        <end position="95"/>
    </location>
</feature>
<feature type="compositionally biased region" description="Basic and acidic residues" evidence="2">
    <location>
        <begin position="142"/>
        <end position="159"/>
    </location>
</feature>
<dbReference type="GO" id="GO:0005880">
    <property type="term" value="C:nuclear microtubule"/>
    <property type="evidence" value="ECO:0007669"/>
    <property type="project" value="TreeGrafter"/>
</dbReference>
<comment type="similarity">
    <text evidence="1">Belongs to the QWRF family.</text>
</comment>
<feature type="region of interest" description="Disordered" evidence="2">
    <location>
        <begin position="308"/>
        <end position="347"/>
    </location>
</feature>
<evidence type="ECO:0000256" key="1">
    <source>
        <dbReference type="ARBA" id="ARBA00010016"/>
    </source>
</evidence>
<dbReference type="PANTHER" id="PTHR31807:SF31">
    <property type="entry name" value="QWRF MOTIF PROTEIN (DUF566)-RELATED"/>
    <property type="match status" value="1"/>
</dbReference>
<dbReference type="Pfam" id="PF04484">
    <property type="entry name" value="QWRF"/>
    <property type="match status" value="2"/>
</dbReference>
<feature type="region of interest" description="Disordered" evidence="2">
    <location>
        <begin position="362"/>
        <end position="382"/>
    </location>
</feature>
<organism evidence="3 4">
    <name type="scientific">Camellia sinensis var. sinensis</name>
    <name type="common">China tea</name>
    <dbReference type="NCBI Taxonomy" id="542762"/>
    <lineage>
        <taxon>Eukaryota</taxon>
        <taxon>Viridiplantae</taxon>
        <taxon>Streptophyta</taxon>
        <taxon>Embryophyta</taxon>
        <taxon>Tracheophyta</taxon>
        <taxon>Spermatophyta</taxon>
        <taxon>Magnoliopsida</taxon>
        <taxon>eudicotyledons</taxon>
        <taxon>Gunneridae</taxon>
        <taxon>Pentapetalae</taxon>
        <taxon>asterids</taxon>
        <taxon>Ericales</taxon>
        <taxon>Theaceae</taxon>
        <taxon>Camellia</taxon>
    </lineage>
</organism>
<dbReference type="EMBL" id="SDRB02003023">
    <property type="protein sequence ID" value="THG18500.1"/>
    <property type="molecule type" value="Genomic_DNA"/>
</dbReference>
<evidence type="ECO:0008006" key="5">
    <source>
        <dbReference type="Google" id="ProtNLM"/>
    </source>
</evidence>
<dbReference type="GO" id="GO:0051225">
    <property type="term" value="P:spindle assembly"/>
    <property type="evidence" value="ECO:0007669"/>
    <property type="project" value="TreeGrafter"/>
</dbReference>
<reference evidence="3 4" key="1">
    <citation type="journal article" date="2018" name="Proc. Natl. Acad. Sci. U.S.A.">
        <title>Draft genome sequence of Camellia sinensis var. sinensis provides insights into the evolution of the tea genome and tea quality.</title>
        <authorList>
            <person name="Wei C."/>
            <person name="Yang H."/>
            <person name="Wang S."/>
            <person name="Zhao J."/>
            <person name="Liu C."/>
            <person name="Gao L."/>
            <person name="Xia E."/>
            <person name="Lu Y."/>
            <person name="Tai Y."/>
            <person name="She G."/>
            <person name="Sun J."/>
            <person name="Cao H."/>
            <person name="Tong W."/>
            <person name="Gao Q."/>
            <person name="Li Y."/>
            <person name="Deng W."/>
            <person name="Jiang X."/>
            <person name="Wang W."/>
            <person name="Chen Q."/>
            <person name="Zhang S."/>
            <person name="Li H."/>
            <person name="Wu J."/>
            <person name="Wang P."/>
            <person name="Li P."/>
            <person name="Shi C."/>
            <person name="Zheng F."/>
            <person name="Jian J."/>
            <person name="Huang B."/>
            <person name="Shan D."/>
            <person name="Shi M."/>
            <person name="Fang C."/>
            <person name="Yue Y."/>
            <person name="Li F."/>
            <person name="Li D."/>
            <person name="Wei S."/>
            <person name="Han B."/>
            <person name="Jiang C."/>
            <person name="Yin Y."/>
            <person name="Xia T."/>
            <person name="Zhang Z."/>
            <person name="Bennetzen J.L."/>
            <person name="Zhao S."/>
            <person name="Wan X."/>
        </authorList>
    </citation>
    <scope>NUCLEOTIDE SEQUENCE [LARGE SCALE GENOMIC DNA]</scope>
    <source>
        <strain evidence="4">cv. Shuchazao</strain>
        <tissue evidence="3">Leaf</tissue>
    </source>
</reference>
<feature type="compositionally biased region" description="Basic and acidic residues" evidence="2">
    <location>
        <begin position="658"/>
        <end position="668"/>
    </location>
</feature>
<dbReference type="InterPro" id="IPR007573">
    <property type="entry name" value="QWRF"/>
</dbReference>
<keyword evidence="4" id="KW-1185">Reference proteome</keyword>
<feature type="compositionally biased region" description="Basic and acidic residues" evidence="2">
    <location>
        <begin position="190"/>
        <end position="206"/>
    </location>
</feature>